<protein>
    <submittedName>
        <fullName evidence="2">Leucine-rich repeat protein</fullName>
    </submittedName>
</protein>
<reference evidence="2 3" key="1">
    <citation type="submission" date="2019-08" db="EMBL/GenBank/DDBJ databases">
        <title>In-depth cultivation of the pig gut microbiome towards novel bacterial diversity and tailored functional studies.</title>
        <authorList>
            <person name="Wylensek D."/>
            <person name="Hitch T.C.A."/>
            <person name="Clavel T."/>
        </authorList>
    </citation>
    <scope>NUCLEOTIDE SEQUENCE [LARGE SCALE GENOMIC DNA]</scope>
    <source>
        <strain evidence="2 3">WCA-693-APC-MOT-I</strain>
    </source>
</reference>
<dbReference type="RefSeq" id="WP_154517196.1">
    <property type="nucleotide sequence ID" value="NZ_VUMT01000003.1"/>
</dbReference>
<dbReference type="EMBL" id="VUMT01000003">
    <property type="protein sequence ID" value="MSS62908.1"/>
    <property type="molecule type" value="Genomic_DNA"/>
</dbReference>
<dbReference type="InterPro" id="IPR026906">
    <property type="entry name" value="LRR_5"/>
</dbReference>
<dbReference type="Proteomes" id="UP000482209">
    <property type="component" value="Unassembled WGS sequence"/>
</dbReference>
<name>A0A6L5XX46_9FIRM</name>
<feature type="transmembrane region" description="Helical" evidence="1">
    <location>
        <begin position="7"/>
        <end position="26"/>
    </location>
</feature>
<keyword evidence="3" id="KW-1185">Reference proteome</keyword>
<dbReference type="PANTHER" id="PTHR45661">
    <property type="entry name" value="SURFACE ANTIGEN"/>
    <property type="match status" value="1"/>
</dbReference>
<proteinExistence type="predicted"/>
<organism evidence="2 3">
    <name type="scientific">Velocimicrobium porci</name>
    <dbReference type="NCBI Taxonomy" id="2606634"/>
    <lineage>
        <taxon>Bacteria</taxon>
        <taxon>Bacillati</taxon>
        <taxon>Bacillota</taxon>
        <taxon>Clostridia</taxon>
        <taxon>Lachnospirales</taxon>
        <taxon>Lachnospiraceae</taxon>
        <taxon>Velocimicrobium</taxon>
    </lineage>
</organism>
<dbReference type="InterPro" id="IPR053139">
    <property type="entry name" value="Surface_bspA-like"/>
</dbReference>
<evidence type="ECO:0000256" key="1">
    <source>
        <dbReference type="SAM" id="Phobius"/>
    </source>
</evidence>
<dbReference type="SUPFAM" id="SSF52058">
    <property type="entry name" value="L domain-like"/>
    <property type="match status" value="2"/>
</dbReference>
<dbReference type="PANTHER" id="PTHR45661:SF3">
    <property type="entry name" value="IG-LIKE DOMAIN-CONTAINING PROTEIN"/>
    <property type="match status" value="1"/>
</dbReference>
<comment type="caution">
    <text evidence="2">The sequence shown here is derived from an EMBL/GenBank/DDBJ whole genome shotgun (WGS) entry which is preliminary data.</text>
</comment>
<keyword evidence="1" id="KW-0812">Transmembrane</keyword>
<accession>A0A6L5XX46</accession>
<sequence>MSKLQKYIFSGIYFSILILMCNLGTVESEAKEMDNFVVNDGILVKYTGTETEIEIPDYVNAIGKKAFYNNQIITSVIIPKNVKKIGNAAFYNCKRLQEVKLEQGVEVIGEEAFYHCIGVQKIEFPKTIKNIKDSAFEKCKRLSKITFPDKNILFGECVFSGIKRGNGGEFGEYVIANKNTLIQYIESAVQEEIIIPDFVRAIQTEAFSLSGEVYKITIPGTVSTIQEGIFGTTEVQEIIIKDGTKELEDSAFEDCDNLEQITVPSSVSVIGKNLFPKENKDIVTIRCEKKSPIYYYGKKNGYNVEVIENSNLPVTMKAKQGVVNQNVGEEEQFQIKNGILLKYDGTKQAITIPEGVKAIGNRAFAGNHYLEKVTLPDTIEKLGDGVFEGCINLEEVRMSVGLKSMGISCFKDCTNLYSISSWPSQISRIPDNTFMGSGLKQFDFSGIEQIGKMAFASCNYLKYISGGEQVKFIGQMAFYGTEWLEKDQQNIFLGHVYVKNNGQEATVTIPEGVTMIYENAFRNNQNLREVRLPSSVYLIGDSAFFNCKRLKTVEVKEGLKSIGEEAFRHCISLESILFPDSIEKIQSYAFAECRSLSEYQFPENDIEFGENVFYGVEQGNAGEFNEFIVANHNTLIAYVDSANEEEIRIPKGVEKIGLNVFQTYHIIGTLYIPGTVKTIQIGSFEYPEISNIILENGVKEIGNLAFYHCTTDKITIPNSVEKIESLLVWKKNIRDVVIACEKNSFAYEYAKRNNITIQLQFY</sequence>
<dbReference type="Gene3D" id="3.80.10.10">
    <property type="entry name" value="Ribonuclease Inhibitor"/>
    <property type="match status" value="5"/>
</dbReference>
<dbReference type="AlphaFoldDB" id="A0A6L5XX46"/>
<evidence type="ECO:0000313" key="2">
    <source>
        <dbReference type="EMBL" id="MSS62908.1"/>
    </source>
</evidence>
<dbReference type="Pfam" id="PF13306">
    <property type="entry name" value="LRR_5"/>
    <property type="match status" value="5"/>
</dbReference>
<gene>
    <name evidence="2" type="ORF">FYJ58_03325</name>
</gene>
<dbReference type="InterPro" id="IPR032675">
    <property type="entry name" value="LRR_dom_sf"/>
</dbReference>
<evidence type="ECO:0000313" key="3">
    <source>
        <dbReference type="Proteomes" id="UP000482209"/>
    </source>
</evidence>
<keyword evidence="1" id="KW-0472">Membrane</keyword>
<keyword evidence="1" id="KW-1133">Transmembrane helix</keyword>